<dbReference type="PANTHER" id="PTHR30603:SF47">
    <property type="entry name" value="RNA POLYMERASE SIGMA FACTOR SIGD, CHLOROPLASTIC"/>
    <property type="match status" value="1"/>
</dbReference>
<sequence length="287" mass="32569">MRQLKIIKQTTNKNDPTLNFYLKDIHPIALVTGEEEVELTRKIKAGDQKALNILITSNLRFVISVAKQYQFQGLSLSDLIAEGNMGLIKAANRFDETRGFKFISYAVWWIRQGIVQSISENARVVRLPLNKIAVINKIRKANSELQQLLQRDASSEEISDFLQLPLAEIEQATKSNATYLSLDKPLTTDSNNLTLGHIIKSETDDPDQKLLTKSVSKEISQLMNILKHREKEVIILLYGLNGREAKSLKDVSKYLGLTSERVRQIKEMGLIKLRNSPKAANVFLDFF</sequence>
<keyword evidence="2" id="KW-0731">Sigma factor</keyword>
<keyword evidence="4" id="KW-0804">Transcription</keyword>
<dbReference type="PANTHER" id="PTHR30603">
    <property type="entry name" value="RNA POLYMERASE SIGMA FACTOR RPO"/>
    <property type="match status" value="1"/>
</dbReference>
<dbReference type="GO" id="GO:0003677">
    <property type="term" value="F:DNA binding"/>
    <property type="evidence" value="ECO:0007669"/>
    <property type="project" value="UniProtKB-KW"/>
</dbReference>
<dbReference type="PIRSF" id="PIRSF000770">
    <property type="entry name" value="RNA_pol_sigma-SigE/K"/>
    <property type="match status" value="1"/>
</dbReference>
<dbReference type="InterPro" id="IPR013324">
    <property type="entry name" value="RNA_pol_sigma_r3/r4-like"/>
</dbReference>
<dbReference type="NCBIfam" id="TIGR02937">
    <property type="entry name" value="sigma70-ECF"/>
    <property type="match status" value="1"/>
</dbReference>
<dbReference type="InterPro" id="IPR014284">
    <property type="entry name" value="RNA_pol_sigma-70_dom"/>
</dbReference>
<dbReference type="InterPro" id="IPR007630">
    <property type="entry name" value="RNA_pol_sigma70_r4"/>
</dbReference>
<evidence type="ECO:0000259" key="6">
    <source>
        <dbReference type="Pfam" id="PF04539"/>
    </source>
</evidence>
<dbReference type="InterPro" id="IPR007624">
    <property type="entry name" value="RNA_pol_sigma70_r3"/>
</dbReference>
<dbReference type="InterPro" id="IPR013325">
    <property type="entry name" value="RNA_pol_sigma_r2"/>
</dbReference>
<evidence type="ECO:0000256" key="3">
    <source>
        <dbReference type="ARBA" id="ARBA00023125"/>
    </source>
</evidence>
<dbReference type="EMBL" id="ARYN01000019">
    <property type="protein sequence ID" value="ORL44023.1"/>
    <property type="molecule type" value="Genomic_DNA"/>
</dbReference>
<proteinExistence type="predicted"/>
<accession>A0A1Y1T0K5</accession>
<evidence type="ECO:0000256" key="2">
    <source>
        <dbReference type="ARBA" id="ARBA00023082"/>
    </source>
</evidence>
<organism evidence="9 10">
    <name type="scientific">Zunongwangia atlantica 22II14-10F7</name>
    <dbReference type="NCBI Taxonomy" id="1185767"/>
    <lineage>
        <taxon>Bacteria</taxon>
        <taxon>Pseudomonadati</taxon>
        <taxon>Bacteroidota</taxon>
        <taxon>Flavobacteriia</taxon>
        <taxon>Flavobacteriales</taxon>
        <taxon>Flavobacteriaceae</taxon>
        <taxon>Zunongwangia</taxon>
    </lineage>
</organism>
<dbReference type="RefSeq" id="WP_084843000.1">
    <property type="nucleotide sequence ID" value="NZ_ARYN01000019.1"/>
</dbReference>
<dbReference type="AlphaFoldDB" id="A0A1Y1T0K5"/>
<evidence type="ECO:0000256" key="4">
    <source>
        <dbReference type="ARBA" id="ARBA00023163"/>
    </source>
</evidence>
<evidence type="ECO:0000313" key="9">
    <source>
        <dbReference type="EMBL" id="ORL44023.1"/>
    </source>
</evidence>
<feature type="domain" description="RNA polymerase sigma-70 region 4" evidence="8">
    <location>
        <begin position="223"/>
        <end position="275"/>
    </location>
</feature>
<evidence type="ECO:0000259" key="8">
    <source>
        <dbReference type="Pfam" id="PF04545"/>
    </source>
</evidence>
<gene>
    <name evidence="9" type="ORF">IIF7_17567</name>
</gene>
<keyword evidence="1" id="KW-0805">Transcription regulation</keyword>
<protein>
    <submittedName>
        <fullName evidence="9">RNA polymerase sigma-70 factor</fullName>
    </submittedName>
</protein>
<dbReference type="OrthoDB" id="9809557at2"/>
<dbReference type="Gene3D" id="1.10.601.10">
    <property type="entry name" value="RNA Polymerase Primary Sigma Factor"/>
    <property type="match status" value="1"/>
</dbReference>
<dbReference type="PRINTS" id="PR00046">
    <property type="entry name" value="SIGMA70FCT"/>
</dbReference>
<evidence type="ECO:0000256" key="1">
    <source>
        <dbReference type="ARBA" id="ARBA00023015"/>
    </source>
</evidence>
<dbReference type="Pfam" id="PF04545">
    <property type="entry name" value="Sigma70_r4"/>
    <property type="match status" value="1"/>
</dbReference>
<feature type="domain" description="RNA polymerase sigma-70 region 2" evidence="7">
    <location>
        <begin position="54"/>
        <end position="123"/>
    </location>
</feature>
<dbReference type="SUPFAM" id="SSF88659">
    <property type="entry name" value="Sigma3 and sigma4 domains of RNA polymerase sigma factors"/>
    <property type="match status" value="2"/>
</dbReference>
<dbReference type="InterPro" id="IPR009042">
    <property type="entry name" value="RNA_pol_sigma70_r1_2"/>
</dbReference>
<evidence type="ECO:0000259" key="7">
    <source>
        <dbReference type="Pfam" id="PF04542"/>
    </source>
</evidence>
<keyword evidence="10" id="KW-1185">Reference proteome</keyword>
<name>A0A1Y1T0K5_9FLAO</name>
<dbReference type="InterPro" id="IPR050239">
    <property type="entry name" value="Sigma-70_RNA_pol_init_factors"/>
</dbReference>
<reference evidence="9 10" key="1">
    <citation type="submission" date="2013-04" db="EMBL/GenBank/DDBJ databases">
        <title>Zunongwangia sp. 22II14-10F7 Genome Sequencing.</title>
        <authorList>
            <person name="Lai Q."/>
            <person name="Shao Z."/>
        </authorList>
    </citation>
    <scope>NUCLEOTIDE SEQUENCE [LARGE SCALE GENOMIC DNA]</scope>
    <source>
        <strain evidence="9 10">22II14-10F7</strain>
    </source>
</reference>
<keyword evidence="3" id="KW-0238">DNA-binding</keyword>
<dbReference type="Pfam" id="PF04539">
    <property type="entry name" value="Sigma70_r3"/>
    <property type="match status" value="1"/>
</dbReference>
<dbReference type="STRING" id="1185767.IIF7_17567"/>
<dbReference type="Proteomes" id="UP000192746">
    <property type="component" value="Unassembled WGS sequence"/>
</dbReference>
<dbReference type="Gene3D" id="1.10.10.10">
    <property type="entry name" value="Winged helix-like DNA-binding domain superfamily/Winged helix DNA-binding domain"/>
    <property type="match status" value="2"/>
</dbReference>
<dbReference type="InterPro" id="IPR000943">
    <property type="entry name" value="RNA_pol_sigma70"/>
</dbReference>
<evidence type="ECO:0000259" key="5">
    <source>
        <dbReference type="Pfam" id="PF00140"/>
    </source>
</evidence>
<evidence type="ECO:0000313" key="10">
    <source>
        <dbReference type="Proteomes" id="UP000192746"/>
    </source>
</evidence>
<feature type="domain" description="RNA polymerase sigma-70 region 3" evidence="6">
    <location>
        <begin position="135"/>
        <end position="207"/>
    </location>
</feature>
<dbReference type="Pfam" id="PF04542">
    <property type="entry name" value="Sigma70_r2"/>
    <property type="match status" value="1"/>
</dbReference>
<dbReference type="InterPro" id="IPR036388">
    <property type="entry name" value="WH-like_DNA-bd_sf"/>
</dbReference>
<dbReference type="GO" id="GO:0016987">
    <property type="term" value="F:sigma factor activity"/>
    <property type="evidence" value="ECO:0007669"/>
    <property type="project" value="UniProtKB-KW"/>
</dbReference>
<dbReference type="SUPFAM" id="SSF88946">
    <property type="entry name" value="Sigma2 domain of RNA polymerase sigma factors"/>
    <property type="match status" value="1"/>
</dbReference>
<comment type="caution">
    <text evidence="9">The sequence shown here is derived from an EMBL/GenBank/DDBJ whole genome shotgun (WGS) entry which is preliminary data.</text>
</comment>
<dbReference type="Pfam" id="PF00140">
    <property type="entry name" value="Sigma70_r1_2"/>
    <property type="match status" value="1"/>
</dbReference>
<dbReference type="GO" id="GO:0006352">
    <property type="term" value="P:DNA-templated transcription initiation"/>
    <property type="evidence" value="ECO:0007669"/>
    <property type="project" value="InterPro"/>
</dbReference>
<dbReference type="InterPro" id="IPR007627">
    <property type="entry name" value="RNA_pol_sigma70_r2"/>
</dbReference>
<feature type="domain" description="RNA polymerase sigma-70 region 1.2" evidence="5">
    <location>
        <begin position="18"/>
        <end position="48"/>
    </location>
</feature>